<accession>A0A139WDA6</accession>
<feature type="chain" id="PRO_5007299740" description="Protein sleepless" evidence="1">
    <location>
        <begin position="23"/>
        <end position="118"/>
    </location>
</feature>
<reference evidence="2 3" key="1">
    <citation type="journal article" date="2008" name="Nature">
        <title>The genome of the model beetle and pest Tribolium castaneum.</title>
        <authorList>
            <consortium name="Tribolium Genome Sequencing Consortium"/>
            <person name="Richards S."/>
            <person name="Gibbs R.A."/>
            <person name="Weinstock G.M."/>
            <person name="Brown S.J."/>
            <person name="Denell R."/>
            <person name="Beeman R.W."/>
            <person name="Gibbs R."/>
            <person name="Beeman R.W."/>
            <person name="Brown S.J."/>
            <person name="Bucher G."/>
            <person name="Friedrich M."/>
            <person name="Grimmelikhuijzen C.J."/>
            <person name="Klingler M."/>
            <person name="Lorenzen M."/>
            <person name="Richards S."/>
            <person name="Roth S."/>
            <person name="Schroder R."/>
            <person name="Tautz D."/>
            <person name="Zdobnov E.M."/>
            <person name="Muzny D."/>
            <person name="Gibbs R.A."/>
            <person name="Weinstock G.M."/>
            <person name="Attaway T."/>
            <person name="Bell S."/>
            <person name="Buhay C.J."/>
            <person name="Chandrabose M.N."/>
            <person name="Chavez D."/>
            <person name="Clerk-Blankenburg K.P."/>
            <person name="Cree A."/>
            <person name="Dao M."/>
            <person name="Davis C."/>
            <person name="Chacko J."/>
            <person name="Dinh H."/>
            <person name="Dugan-Rocha S."/>
            <person name="Fowler G."/>
            <person name="Garner T.T."/>
            <person name="Garnes J."/>
            <person name="Gnirke A."/>
            <person name="Hawes A."/>
            <person name="Hernandez J."/>
            <person name="Hines S."/>
            <person name="Holder M."/>
            <person name="Hume J."/>
            <person name="Jhangiani S.N."/>
            <person name="Joshi V."/>
            <person name="Khan Z.M."/>
            <person name="Jackson L."/>
            <person name="Kovar C."/>
            <person name="Kowis A."/>
            <person name="Lee S."/>
            <person name="Lewis L.R."/>
            <person name="Margolis J."/>
            <person name="Morgan M."/>
            <person name="Nazareth L.V."/>
            <person name="Nguyen N."/>
            <person name="Okwuonu G."/>
            <person name="Parker D."/>
            <person name="Richards S."/>
            <person name="Ruiz S.J."/>
            <person name="Santibanez J."/>
            <person name="Savard J."/>
            <person name="Scherer S.E."/>
            <person name="Schneider B."/>
            <person name="Sodergren E."/>
            <person name="Tautz D."/>
            <person name="Vattahil S."/>
            <person name="Villasana D."/>
            <person name="White C.S."/>
            <person name="Wright R."/>
            <person name="Park Y."/>
            <person name="Beeman R.W."/>
            <person name="Lord J."/>
            <person name="Oppert B."/>
            <person name="Lorenzen M."/>
            <person name="Brown S."/>
            <person name="Wang L."/>
            <person name="Savard J."/>
            <person name="Tautz D."/>
            <person name="Richards S."/>
            <person name="Weinstock G."/>
            <person name="Gibbs R.A."/>
            <person name="Liu Y."/>
            <person name="Worley K."/>
            <person name="Weinstock G."/>
            <person name="Elsik C.G."/>
            <person name="Reese J.T."/>
            <person name="Elhaik E."/>
            <person name="Landan G."/>
            <person name="Graur D."/>
            <person name="Arensburger P."/>
            <person name="Atkinson P."/>
            <person name="Beeman R.W."/>
            <person name="Beidler J."/>
            <person name="Brown S.J."/>
            <person name="Demuth J.P."/>
            <person name="Drury D.W."/>
            <person name="Du Y.Z."/>
            <person name="Fujiwara H."/>
            <person name="Lorenzen M."/>
            <person name="Maselli V."/>
            <person name="Osanai M."/>
            <person name="Park Y."/>
            <person name="Robertson H.M."/>
            <person name="Tu Z."/>
            <person name="Wang J.J."/>
            <person name="Wang S."/>
            <person name="Richards S."/>
            <person name="Song H."/>
            <person name="Zhang L."/>
            <person name="Sodergren E."/>
            <person name="Werner D."/>
            <person name="Stanke M."/>
            <person name="Morgenstern B."/>
            <person name="Solovyev V."/>
            <person name="Kosarev P."/>
            <person name="Brown G."/>
            <person name="Chen H.C."/>
            <person name="Ermolaeva O."/>
            <person name="Hlavina W."/>
            <person name="Kapustin Y."/>
            <person name="Kiryutin B."/>
            <person name="Kitts P."/>
            <person name="Maglott D."/>
            <person name="Pruitt K."/>
            <person name="Sapojnikov V."/>
            <person name="Souvorov A."/>
            <person name="Mackey A.J."/>
            <person name="Waterhouse R.M."/>
            <person name="Wyder S."/>
            <person name="Zdobnov E.M."/>
            <person name="Zdobnov E.M."/>
            <person name="Wyder S."/>
            <person name="Kriventseva E.V."/>
            <person name="Kadowaki T."/>
            <person name="Bork P."/>
            <person name="Aranda M."/>
            <person name="Bao R."/>
            <person name="Beermann A."/>
            <person name="Berns N."/>
            <person name="Bolognesi R."/>
            <person name="Bonneton F."/>
            <person name="Bopp D."/>
            <person name="Brown S.J."/>
            <person name="Bucher G."/>
            <person name="Butts T."/>
            <person name="Chaumot A."/>
            <person name="Denell R.E."/>
            <person name="Ferrier D.E."/>
            <person name="Friedrich M."/>
            <person name="Gordon C.M."/>
            <person name="Jindra M."/>
            <person name="Klingler M."/>
            <person name="Lan Q."/>
            <person name="Lattorff H.M."/>
            <person name="Laudet V."/>
            <person name="von Levetsow C."/>
            <person name="Liu Z."/>
            <person name="Lutz R."/>
            <person name="Lynch J.A."/>
            <person name="da Fonseca R.N."/>
            <person name="Posnien N."/>
            <person name="Reuter R."/>
            <person name="Roth S."/>
            <person name="Savard J."/>
            <person name="Schinko J.B."/>
            <person name="Schmitt C."/>
            <person name="Schoppmeier M."/>
            <person name="Schroder R."/>
            <person name="Shippy T.D."/>
            <person name="Simonnet F."/>
            <person name="Marques-Souza H."/>
            <person name="Tautz D."/>
            <person name="Tomoyasu Y."/>
            <person name="Trauner J."/>
            <person name="Van der Zee M."/>
            <person name="Vervoort M."/>
            <person name="Wittkopp N."/>
            <person name="Wimmer E.A."/>
            <person name="Yang X."/>
            <person name="Jones A.K."/>
            <person name="Sattelle D.B."/>
            <person name="Ebert P.R."/>
            <person name="Nelson D."/>
            <person name="Scott J.G."/>
            <person name="Beeman R.W."/>
            <person name="Muthukrishnan S."/>
            <person name="Kramer K.J."/>
            <person name="Arakane Y."/>
            <person name="Beeman R.W."/>
            <person name="Zhu Q."/>
            <person name="Hogenkamp D."/>
            <person name="Dixit R."/>
            <person name="Oppert B."/>
            <person name="Jiang H."/>
            <person name="Zou Z."/>
            <person name="Marshall J."/>
            <person name="Elpidina E."/>
            <person name="Vinokurov K."/>
            <person name="Oppert C."/>
            <person name="Zou Z."/>
            <person name="Evans J."/>
            <person name="Lu Z."/>
            <person name="Zhao P."/>
            <person name="Sumathipala N."/>
            <person name="Altincicek B."/>
            <person name="Vilcinskas A."/>
            <person name="Williams M."/>
            <person name="Hultmark D."/>
            <person name="Hetru C."/>
            <person name="Jiang H."/>
            <person name="Grimmelikhuijzen C.J."/>
            <person name="Hauser F."/>
            <person name="Cazzamali G."/>
            <person name="Williamson M."/>
            <person name="Park Y."/>
            <person name="Li B."/>
            <person name="Tanaka Y."/>
            <person name="Predel R."/>
            <person name="Neupert S."/>
            <person name="Schachtner J."/>
            <person name="Verleyen P."/>
            <person name="Raible F."/>
            <person name="Bork P."/>
            <person name="Friedrich M."/>
            <person name="Walden K.K."/>
            <person name="Robertson H.M."/>
            <person name="Angeli S."/>
            <person name="Foret S."/>
            <person name="Bucher G."/>
            <person name="Schuetz S."/>
            <person name="Maleszka R."/>
            <person name="Wimmer E.A."/>
            <person name="Beeman R.W."/>
            <person name="Lorenzen M."/>
            <person name="Tomoyasu Y."/>
            <person name="Miller S.C."/>
            <person name="Grossmann D."/>
            <person name="Bucher G."/>
        </authorList>
    </citation>
    <scope>NUCLEOTIDE SEQUENCE [LARGE SCALE GENOMIC DNA]</scope>
    <source>
        <strain evidence="2 3">Georgia GA2</strain>
    </source>
</reference>
<protein>
    <recommendedName>
        <fullName evidence="4">Protein sleepless</fullName>
    </recommendedName>
</protein>
<dbReference type="Proteomes" id="UP000007266">
    <property type="component" value="Linkage group 8"/>
</dbReference>
<name>A0A139WDA6_TRICA</name>
<reference evidence="2 3" key="2">
    <citation type="journal article" date="2010" name="Nucleic Acids Res.">
        <title>BeetleBase in 2010: revisions to provide comprehensive genomic information for Tribolium castaneum.</title>
        <authorList>
            <person name="Kim H.S."/>
            <person name="Murphy T."/>
            <person name="Xia J."/>
            <person name="Caragea D."/>
            <person name="Park Y."/>
            <person name="Beeman R.W."/>
            <person name="Lorenzen M.D."/>
            <person name="Butcher S."/>
            <person name="Manak J.R."/>
            <person name="Brown S.J."/>
        </authorList>
    </citation>
    <scope>GENOME REANNOTATION</scope>
    <source>
        <strain evidence="2 3">Georgia GA2</strain>
    </source>
</reference>
<organism evidence="2 3">
    <name type="scientific">Tribolium castaneum</name>
    <name type="common">Red flour beetle</name>
    <dbReference type="NCBI Taxonomy" id="7070"/>
    <lineage>
        <taxon>Eukaryota</taxon>
        <taxon>Metazoa</taxon>
        <taxon>Ecdysozoa</taxon>
        <taxon>Arthropoda</taxon>
        <taxon>Hexapoda</taxon>
        <taxon>Insecta</taxon>
        <taxon>Pterygota</taxon>
        <taxon>Neoptera</taxon>
        <taxon>Endopterygota</taxon>
        <taxon>Coleoptera</taxon>
        <taxon>Polyphaga</taxon>
        <taxon>Cucujiformia</taxon>
        <taxon>Tenebrionidae</taxon>
        <taxon>Tenebrionidae incertae sedis</taxon>
        <taxon>Tribolium</taxon>
    </lineage>
</organism>
<keyword evidence="3" id="KW-1185">Reference proteome</keyword>
<proteinExistence type="predicted"/>
<gene>
    <name evidence="2" type="primary">AUGUSTUS-3.0.2_34068</name>
    <name evidence="2" type="ORF">TcasGA2_TC034068</name>
</gene>
<evidence type="ECO:0000313" key="3">
    <source>
        <dbReference type="Proteomes" id="UP000007266"/>
    </source>
</evidence>
<feature type="signal peptide" evidence="1">
    <location>
        <begin position="1"/>
        <end position="22"/>
    </location>
</feature>
<keyword evidence="1" id="KW-0732">Signal</keyword>
<dbReference type="EMBL" id="KQ971361">
    <property type="protein sequence ID" value="KYB25835.1"/>
    <property type="molecule type" value="Genomic_DNA"/>
</dbReference>
<evidence type="ECO:0008006" key="4">
    <source>
        <dbReference type="Google" id="ProtNLM"/>
    </source>
</evidence>
<sequence length="118" mass="13340">MKVSTVISLPVFLFLCFRTTQAKVSQCYSCNNTCHDPLDIENCVAPERFNYRCLSSTSKIPYGKDIEIKGCVLSDDEYIIEKCEQLSKCYMCDTDLCNSAGAYLPSFLVLFTSLLFLL</sequence>
<dbReference type="CDD" id="cd00117">
    <property type="entry name" value="TFP"/>
    <property type="match status" value="1"/>
</dbReference>
<dbReference type="AlphaFoldDB" id="A0A139WDA6"/>
<evidence type="ECO:0000256" key="1">
    <source>
        <dbReference type="SAM" id="SignalP"/>
    </source>
</evidence>
<dbReference type="InParanoid" id="A0A139WDA6"/>
<evidence type="ECO:0000313" key="2">
    <source>
        <dbReference type="EMBL" id="KYB25835.1"/>
    </source>
</evidence>